<evidence type="ECO:0000313" key="3">
    <source>
        <dbReference type="Proteomes" id="UP000295345"/>
    </source>
</evidence>
<reference evidence="2 3" key="1">
    <citation type="submission" date="2019-03" db="EMBL/GenBank/DDBJ databases">
        <title>Draft genome sequences of novel Actinobacteria.</title>
        <authorList>
            <person name="Sahin N."/>
            <person name="Ay H."/>
            <person name="Saygin H."/>
        </authorList>
    </citation>
    <scope>NUCLEOTIDE SEQUENCE [LARGE SCALE GENOMIC DNA]</scope>
    <source>
        <strain evidence="2 3">DSM 41900</strain>
    </source>
</reference>
<dbReference type="RefSeq" id="WP_132819331.1">
    <property type="nucleotide sequence ID" value="NZ_SMKI01000202.1"/>
</dbReference>
<feature type="region of interest" description="Disordered" evidence="1">
    <location>
        <begin position="58"/>
        <end position="121"/>
    </location>
</feature>
<name>A0A4R4T853_9ACTN</name>
<feature type="compositionally biased region" description="Acidic residues" evidence="1">
    <location>
        <begin position="86"/>
        <end position="101"/>
    </location>
</feature>
<organism evidence="2 3">
    <name type="scientific">Streptomyces hainanensis</name>
    <dbReference type="NCBI Taxonomy" id="402648"/>
    <lineage>
        <taxon>Bacteria</taxon>
        <taxon>Bacillati</taxon>
        <taxon>Actinomycetota</taxon>
        <taxon>Actinomycetes</taxon>
        <taxon>Kitasatosporales</taxon>
        <taxon>Streptomycetaceae</taxon>
        <taxon>Streptomyces</taxon>
    </lineage>
</organism>
<comment type="caution">
    <text evidence="2">The sequence shown here is derived from an EMBL/GenBank/DDBJ whole genome shotgun (WGS) entry which is preliminary data.</text>
</comment>
<gene>
    <name evidence="2" type="ORF">E1283_19250</name>
</gene>
<proteinExistence type="predicted"/>
<dbReference type="AlphaFoldDB" id="A0A4R4T853"/>
<dbReference type="Proteomes" id="UP000295345">
    <property type="component" value="Unassembled WGS sequence"/>
</dbReference>
<dbReference type="EMBL" id="SMKI01000202">
    <property type="protein sequence ID" value="TDC73388.1"/>
    <property type="molecule type" value="Genomic_DNA"/>
</dbReference>
<protein>
    <submittedName>
        <fullName evidence="2">Uncharacterized protein</fullName>
    </submittedName>
</protein>
<evidence type="ECO:0000256" key="1">
    <source>
        <dbReference type="SAM" id="MobiDB-lite"/>
    </source>
</evidence>
<feature type="compositionally biased region" description="Low complexity" evidence="1">
    <location>
        <begin position="68"/>
        <end position="85"/>
    </location>
</feature>
<evidence type="ECO:0000313" key="2">
    <source>
        <dbReference type="EMBL" id="TDC73388.1"/>
    </source>
</evidence>
<dbReference type="OrthoDB" id="4350643at2"/>
<accession>A0A4R4T853</accession>
<keyword evidence="3" id="KW-1185">Reference proteome</keyword>
<sequence>MALAAAGALVALGLGTILTQSLVTGAGHGGDSGLADAEMDAPAEFASQPLEDQVRELLAETEEAPGTLSSLEGAAADESAASPESSPEDDAGGDAATDEYPLETQSSPPASQEEGELVAQVPSCVEDAIGRREAPLAAEAEDYGGVDAYLVVFRHAADPEQVDAYVVDADCVSATPPASGEILAQRSYPLE</sequence>